<gene>
    <name evidence="2" type="ORF">HH215_34945</name>
</gene>
<accession>A0A7Z2VQY2</accession>
<evidence type="ECO:0000313" key="2">
    <source>
        <dbReference type="EMBL" id="QJD87881.1"/>
    </source>
</evidence>
<dbReference type="InterPro" id="IPR036390">
    <property type="entry name" value="WH_DNA-bd_sf"/>
</dbReference>
<feature type="region of interest" description="Disordered" evidence="1">
    <location>
        <begin position="269"/>
        <end position="296"/>
    </location>
</feature>
<organism evidence="2 3">
    <name type="scientific">Cohnella herbarum</name>
    <dbReference type="NCBI Taxonomy" id="2728023"/>
    <lineage>
        <taxon>Bacteria</taxon>
        <taxon>Bacillati</taxon>
        <taxon>Bacillota</taxon>
        <taxon>Bacilli</taxon>
        <taxon>Bacillales</taxon>
        <taxon>Paenibacillaceae</taxon>
        <taxon>Cohnella</taxon>
    </lineage>
</organism>
<dbReference type="InterPro" id="IPR036388">
    <property type="entry name" value="WH-like_DNA-bd_sf"/>
</dbReference>
<dbReference type="EMBL" id="CP051680">
    <property type="protein sequence ID" value="QJD87881.1"/>
    <property type="molecule type" value="Genomic_DNA"/>
</dbReference>
<keyword evidence="3" id="KW-1185">Reference proteome</keyword>
<reference evidence="2 3" key="1">
    <citation type="submission" date="2020-04" db="EMBL/GenBank/DDBJ databases">
        <title>Genome sequencing of novel species.</title>
        <authorList>
            <person name="Heo J."/>
            <person name="Kim S.-J."/>
            <person name="Kim J.-S."/>
            <person name="Hong S.-B."/>
            <person name="Kwon S.-W."/>
        </authorList>
    </citation>
    <scope>NUCLEOTIDE SEQUENCE [LARGE SCALE GENOMIC DNA]</scope>
    <source>
        <strain evidence="2 3">MFER-1</strain>
    </source>
</reference>
<dbReference type="SUPFAM" id="SSF46785">
    <property type="entry name" value="Winged helix' DNA-binding domain"/>
    <property type="match status" value="1"/>
</dbReference>
<dbReference type="Gene3D" id="1.10.10.10">
    <property type="entry name" value="Winged helix-like DNA-binding domain superfamily/Winged helix DNA-binding domain"/>
    <property type="match status" value="1"/>
</dbReference>
<dbReference type="AlphaFoldDB" id="A0A7Z2VQY2"/>
<dbReference type="RefSeq" id="WP_169284123.1">
    <property type="nucleotide sequence ID" value="NZ_CP051680.1"/>
</dbReference>
<dbReference type="KEGG" id="cheb:HH215_34945"/>
<evidence type="ECO:0000313" key="3">
    <source>
        <dbReference type="Proteomes" id="UP000502248"/>
    </source>
</evidence>
<dbReference type="Proteomes" id="UP000502248">
    <property type="component" value="Chromosome"/>
</dbReference>
<sequence>MPDSYPFPMYSGIFEPKHYKQIGAALWFFSWCINSTTKECEEEDGVTWGYVHGKKPMKLSELAAPFGVNDKTVGRWIETLEEHGYIRTTRAPYGLIVAVRNSKKRTDKNVRSDDIEQTNMSDLSMPEQTKMSDHGVILPERTDSNVLSNKDLDLTITTSINKSPIIQLIESYCNLHNKIEFHLKDKERTLMFKMIGDGIPVSLIIETMQAVYRERSVETNITSFLYYKSVIYQAWETVKAITEGVPISPVALGEDSITNRVPAPVVALGSPRRTRPQQELDDLRRKREEARQLEQG</sequence>
<name>A0A7Z2VQY2_9BACL</name>
<proteinExistence type="predicted"/>
<feature type="compositionally biased region" description="Basic and acidic residues" evidence="1">
    <location>
        <begin position="276"/>
        <end position="296"/>
    </location>
</feature>
<protein>
    <submittedName>
        <fullName evidence="2">Helix-turn-helix transcriptional regulator</fullName>
    </submittedName>
</protein>
<evidence type="ECO:0000256" key="1">
    <source>
        <dbReference type="SAM" id="MobiDB-lite"/>
    </source>
</evidence>